<feature type="domain" description="LarA-like N-terminal" evidence="1">
    <location>
        <begin position="37"/>
        <end position="225"/>
    </location>
</feature>
<dbReference type="InterPro" id="IPR018657">
    <property type="entry name" value="LarA-like_N"/>
</dbReference>
<dbReference type="Gene3D" id="3.90.226.30">
    <property type="match status" value="1"/>
</dbReference>
<dbReference type="PANTHER" id="PTHR33171:SF17">
    <property type="entry name" value="LARA-LIKE N-TERMINAL DOMAIN-CONTAINING PROTEIN"/>
    <property type="match status" value="1"/>
</dbReference>
<proteinExistence type="predicted"/>
<dbReference type="InterPro" id="IPR043166">
    <property type="entry name" value="LarA-like_C"/>
</dbReference>
<dbReference type="RefSeq" id="WP_252811121.1">
    <property type="nucleotide sequence ID" value="NZ_BAAABM010000045.1"/>
</dbReference>
<protein>
    <submittedName>
        <fullName evidence="2">Lactate racemase domain-containing protein</fullName>
    </submittedName>
</protein>
<reference evidence="2 3" key="1">
    <citation type="journal article" date="2019" name="Int. J. Syst. Evol. Microbiol.">
        <title>The Global Catalogue of Microorganisms (GCM) 10K type strain sequencing project: providing services to taxonomists for standard genome sequencing and annotation.</title>
        <authorList>
            <consortium name="The Broad Institute Genomics Platform"/>
            <consortium name="The Broad Institute Genome Sequencing Center for Infectious Disease"/>
            <person name="Wu L."/>
            <person name="Ma J."/>
        </authorList>
    </citation>
    <scope>NUCLEOTIDE SEQUENCE [LARGE SCALE GENOMIC DNA]</scope>
    <source>
        <strain evidence="2 3">JCM 3146</strain>
    </source>
</reference>
<dbReference type="Gene3D" id="3.40.50.11440">
    <property type="match status" value="1"/>
</dbReference>
<sequence>MSRPGFVLDVDERTPPLIVHQGEGFRLERLPLGSKVIYPPDSLPGIRDVDATIRHALLNPHGTEPLPELLRPGMRLTIVFDDLSLPLPQMQTPDVRQRIIEQVLEMAAAKGVDDVELIAANALHRRMTPAELRRTVGDRVFRAFFPEHLKNHDAEDQDNLTYFGKTRHGEDVEINRRAAESDLIVYVNITLTAMSGGAKSVSVGLASYRSLRHHHNVHTLRHSNSFNDPPNSAMHHSYERMKGLIDEHVKVFTIETTLNNDTFPSSMGFLNKREWEWNVRDQATYLGVKRANELMPKKTRRRIWQNTAAPYGVTGVHAGLQSEVHPLTLKNVHRQQRTEVNGQSDIAIYGLPYICPYNVNSVMNPILVMSLGLGYFFNLYMNKPIVRQGGVAIFYHPVPNEFHPVHHPSYIDFFEEILTESTDPVLLETKYEEQFATDPWYIQLYRNSYAYHGVHPFYMWYWGAHALEHLGDVIFVGGNRKTTARMGFRSASTLADALEMAKDTVGGSPSISYLHAPPLALADVR</sequence>
<dbReference type="Proteomes" id="UP001501822">
    <property type="component" value="Unassembled WGS sequence"/>
</dbReference>
<evidence type="ECO:0000259" key="1">
    <source>
        <dbReference type="Pfam" id="PF09861"/>
    </source>
</evidence>
<accession>A0ABN0X1R0</accession>
<comment type="caution">
    <text evidence="2">The sequence shown here is derived from an EMBL/GenBank/DDBJ whole genome shotgun (WGS) entry which is preliminary data.</text>
</comment>
<organism evidence="2 3">
    <name type="scientific">Actinoallomurus spadix</name>
    <dbReference type="NCBI Taxonomy" id="79912"/>
    <lineage>
        <taxon>Bacteria</taxon>
        <taxon>Bacillati</taxon>
        <taxon>Actinomycetota</taxon>
        <taxon>Actinomycetes</taxon>
        <taxon>Streptosporangiales</taxon>
        <taxon>Thermomonosporaceae</taxon>
        <taxon>Actinoallomurus</taxon>
    </lineage>
</organism>
<evidence type="ECO:0000313" key="3">
    <source>
        <dbReference type="Proteomes" id="UP001501822"/>
    </source>
</evidence>
<gene>
    <name evidence="2" type="ORF">GCM10010151_47890</name>
</gene>
<dbReference type="InterPro" id="IPR048068">
    <property type="entry name" value="LarA-like"/>
</dbReference>
<dbReference type="EMBL" id="BAAABM010000045">
    <property type="protein sequence ID" value="GAA0352783.1"/>
    <property type="molecule type" value="Genomic_DNA"/>
</dbReference>
<name>A0ABN0X1R0_9ACTN</name>
<evidence type="ECO:0000313" key="2">
    <source>
        <dbReference type="EMBL" id="GAA0352783.1"/>
    </source>
</evidence>
<keyword evidence="3" id="KW-1185">Reference proteome</keyword>
<dbReference type="Pfam" id="PF09861">
    <property type="entry name" value="Lar_N"/>
    <property type="match status" value="1"/>
</dbReference>
<dbReference type="PANTHER" id="PTHR33171">
    <property type="entry name" value="LAR_N DOMAIN-CONTAINING PROTEIN"/>
    <property type="match status" value="1"/>
</dbReference>